<reference evidence="1" key="1">
    <citation type="submission" date="2022-01" db="EMBL/GenBank/DDBJ databases">
        <title>Paenibacillus spongiae sp. nov., isolated from marine sponge.</title>
        <authorList>
            <person name="Li Z."/>
            <person name="Zhang M."/>
        </authorList>
    </citation>
    <scope>NUCLEOTIDE SEQUENCE</scope>
    <source>
        <strain evidence="1">PHS-Z3</strain>
    </source>
</reference>
<gene>
    <name evidence="1" type="ORF">L1F29_03605</name>
</gene>
<dbReference type="EMBL" id="CP091430">
    <property type="protein sequence ID" value="UVI30963.1"/>
    <property type="molecule type" value="Genomic_DNA"/>
</dbReference>
<dbReference type="Proteomes" id="UP001057877">
    <property type="component" value="Chromosome"/>
</dbReference>
<organism evidence="1 2">
    <name type="scientific">Paenibacillus spongiae</name>
    <dbReference type="NCBI Taxonomy" id="2909671"/>
    <lineage>
        <taxon>Bacteria</taxon>
        <taxon>Bacillati</taxon>
        <taxon>Bacillota</taxon>
        <taxon>Bacilli</taxon>
        <taxon>Bacillales</taxon>
        <taxon>Paenibacillaceae</taxon>
        <taxon>Paenibacillus</taxon>
    </lineage>
</organism>
<proteinExistence type="predicted"/>
<evidence type="ECO:0000313" key="2">
    <source>
        <dbReference type="Proteomes" id="UP001057877"/>
    </source>
</evidence>
<evidence type="ECO:0000313" key="1">
    <source>
        <dbReference type="EMBL" id="UVI30963.1"/>
    </source>
</evidence>
<protein>
    <submittedName>
        <fullName evidence="1">Uncharacterized protein</fullName>
    </submittedName>
</protein>
<keyword evidence="2" id="KW-1185">Reference proteome</keyword>
<dbReference type="RefSeq" id="WP_258387026.1">
    <property type="nucleotide sequence ID" value="NZ_CP091430.1"/>
</dbReference>
<name>A0ABY5SE52_9BACL</name>
<accession>A0ABY5SE52</accession>
<sequence length="85" mass="10008">MISEEQLDHYRMRGTKLRVVRDANPANDVKGIVVAWDDTTVLIRKQNRRVLKLDRGYHYQPFTDERFSEWGLGEGQEQEKGAFEL</sequence>